<gene>
    <name evidence="1" type="ORF">J2S15_001354</name>
</gene>
<keyword evidence="2" id="KW-1185">Reference proteome</keyword>
<dbReference type="Proteomes" id="UP001230220">
    <property type="component" value="Unassembled WGS sequence"/>
</dbReference>
<comment type="caution">
    <text evidence="1">The sequence shown here is derived from an EMBL/GenBank/DDBJ whole genome shotgun (WGS) entry which is preliminary data.</text>
</comment>
<evidence type="ECO:0000313" key="1">
    <source>
        <dbReference type="EMBL" id="MDQ0360609.1"/>
    </source>
</evidence>
<proteinExistence type="predicted"/>
<dbReference type="EMBL" id="JAUSUR010000002">
    <property type="protein sequence ID" value="MDQ0360609.1"/>
    <property type="molecule type" value="Genomic_DNA"/>
</dbReference>
<reference evidence="1 2" key="1">
    <citation type="submission" date="2023-07" db="EMBL/GenBank/DDBJ databases">
        <title>Genomic Encyclopedia of Type Strains, Phase IV (KMG-IV): sequencing the most valuable type-strain genomes for metagenomic binning, comparative biology and taxonomic classification.</title>
        <authorList>
            <person name="Goeker M."/>
        </authorList>
    </citation>
    <scope>NUCLEOTIDE SEQUENCE [LARGE SCALE GENOMIC DNA]</scope>
    <source>
        <strain evidence="1 2">DSM 16784</strain>
    </source>
</reference>
<sequence>MRKIKIITVGILSLLMVACGSGEDELSLKQEELRFELGSEVNLVKEDIVDTDDNDVLEDVVLSVDTGDEEVTEIKDNMGSVVSILNLPVGEYNAYVEYEDKKIEYKLIVEDTTAPEFVDLDDEIEVQVDADGSNGEFQELDLNAYDLSEVVVTVAMDNVDLTKVGRYETVATAKDEYGNKTEKEITIVVQERTAEE</sequence>
<dbReference type="InterPro" id="IPR013783">
    <property type="entry name" value="Ig-like_fold"/>
</dbReference>
<organism evidence="1 2">
    <name type="scientific">Breznakia pachnodae</name>
    <dbReference type="NCBI Taxonomy" id="265178"/>
    <lineage>
        <taxon>Bacteria</taxon>
        <taxon>Bacillati</taxon>
        <taxon>Bacillota</taxon>
        <taxon>Erysipelotrichia</taxon>
        <taxon>Erysipelotrichales</taxon>
        <taxon>Erysipelotrichaceae</taxon>
        <taxon>Breznakia</taxon>
    </lineage>
</organism>
<dbReference type="RefSeq" id="WP_307406650.1">
    <property type="nucleotide sequence ID" value="NZ_JAUSUR010000002.1"/>
</dbReference>
<dbReference type="Gene3D" id="2.60.40.10">
    <property type="entry name" value="Immunoglobulins"/>
    <property type="match status" value="1"/>
</dbReference>
<name>A0ABU0E148_9FIRM</name>
<dbReference type="PROSITE" id="PS51257">
    <property type="entry name" value="PROKAR_LIPOPROTEIN"/>
    <property type="match status" value="1"/>
</dbReference>
<evidence type="ECO:0000313" key="2">
    <source>
        <dbReference type="Proteomes" id="UP001230220"/>
    </source>
</evidence>
<protein>
    <recommendedName>
        <fullName evidence="3">DUF5011 domain-containing protein</fullName>
    </recommendedName>
</protein>
<evidence type="ECO:0008006" key="3">
    <source>
        <dbReference type="Google" id="ProtNLM"/>
    </source>
</evidence>
<accession>A0ABU0E148</accession>